<dbReference type="RefSeq" id="WP_110775216.1">
    <property type="nucleotide sequence ID" value="NZ_JACKUA010000030.1"/>
</dbReference>
<comment type="caution">
    <text evidence="2">The sequence shown here is derived from an EMBL/GenBank/DDBJ whole genome shotgun (WGS) entry which is preliminary data.</text>
</comment>
<sequence length="102" mass="10790">MTGLVNPGGNARSTAPKASAAHVDDLKGIVRATLDIPLDTTVLVQQLACAEPGCPPVETVVAVLSSRRTTWKIPKPTADIAVTDLQRLITEHPEGHDHADHN</sequence>
<reference evidence="2 3" key="1">
    <citation type="submission" date="2016-01" db="EMBL/GenBank/DDBJ databases">
        <title>The new phylogeny of the genus Mycobacterium.</title>
        <authorList>
            <person name="Tarcisio F."/>
            <person name="Conor M."/>
            <person name="Antonella G."/>
            <person name="Elisabetta G."/>
            <person name="Giulia F.S."/>
            <person name="Sara T."/>
            <person name="Anna F."/>
            <person name="Clotilde B."/>
            <person name="Roberto B."/>
            <person name="Veronica D.S."/>
            <person name="Fabio R."/>
            <person name="Monica P."/>
            <person name="Olivier J."/>
            <person name="Enrico T."/>
            <person name="Nicola S."/>
        </authorList>
    </citation>
    <scope>NUCLEOTIDE SEQUENCE [LARGE SCALE GENOMIC DNA]</scope>
    <source>
        <strain evidence="2 3">ATCC 700010</strain>
    </source>
</reference>
<gene>
    <name evidence="2" type="ORF">AWC31_32180</name>
</gene>
<evidence type="ECO:0000256" key="1">
    <source>
        <dbReference type="SAM" id="MobiDB-lite"/>
    </source>
</evidence>
<dbReference type="OrthoDB" id="7067390at2"/>
<dbReference type="Proteomes" id="UP000193964">
    <property type="component" value="Unassembled WGS sequence"/>
</dbReference>
<feature type="region of interest" description="Disordered" evidence="1">
    <location>
        <begin position="1"/>
        <end position="21"/>
    </location>
</feature>
<organism evidence="2 3">
    <name type="scientific">Mycolicibacterium wolinskyi</name>
    <dbReference type="NCBI Taxonomy" id="59750"/>
    <lineage>
        <taxon>Bacteria</taxon>
        <taxon>Bacillati</taxon>
        <taxon>Actinomycetota</taxon>
        <taxon>Actinomycetes</taxon>
        <taxon>Mycobacteriales</taxon>
        <taxon>Mycobacteriaceae</taxon>
        <taxon>Mycolicibacterium</taxon>
    </lineage>
</organism>
<dbReference type="EMBL" id="LQQA01000029">
    <property type="protein sequence ID" value="ORX12611.1"/>
    <property type="molecule type" value="Genomic_DNA"/>
</dbReference>
<accession>A0A1X2F2D8</accession>
<protein>
    <submittedName>
        <fullName evidence="2">Uncharacterized protein</fullName>
    </submittedName>
</protein>
<proteinExistence type="predicted"/>
<name>A0A1X2F2D8_9MYCO</name>
<evidence type="ECO:0000313" key="3">
    <source>
        <dbReference type="Proteomes" id="UP000193964"/>
    </source>
</evidence>
<evidence type="ECO:0000313" key="2">
    <source>
        <dbReference type="EMBL" id="ORX12611.1"/>
    </source>
</evidence>
<dbReference type="AlphaFoldDB" id="A0A1X2F2D8"/>